<dbReference type="SUPFAM" id="SSF52540">
    <property type="entry name" value="P-loop containing nucleoside triphosphate hydrolases"/>
    <property type="match status" value="1"/>
</dbReference>
<dbReference type="Pfam" id="PF05192">
    <property type="entry name" value="MutS_III"/>
    <property type="match status" value="1"/>
</dbReference>
<dbReference type="InterPro" id="IPR007696">
    <property type="entry name" value="DNA_mismatch_repair_MutS_core"/>
</dbReference>
<name>A0A1Z5JQA5_FISSO</name>
<feature type="compositionally biased region" description="Basic and acidic residues" evidence="7">
    <location>
        <begin position="125"/>
        <end position="143"/>
    </location>
</feature>
<dbReference type="FunCoup" id="A0A1Z5JQA5">
    <property type="interactions" value="693"/>
</dbReference>
<protein>
    <recommendedName>
        <fullName evidence="6">DNA mismatch repair protein</fullName>
    </recommendedName>
</protein>
<dbReference type="Gene3D" id="1.10.1420.10">
    <property type="match status" value="2"/>
</dbReference>
<dbReference type="CDD" id="cd20404">
    <property type="entry name" value="Tudor_Agenet_AtEML-like"/>
    <property type="match status" value="1"/>
</dbReference>
<dbReference type="InParanoid" id="A0A1Z5JQA5"/>
<dbReference type="GO" id="GO:0032301">
    <property type="term" value="C:MutSalpha complex"/>
    <property type="evidence" value="ECO:0007669"/>
    <property type="project" value="TreeGrafter"/>
</dbReference>
<dbReference type="Gene3D" id="3.30.420.110">
    <property type="entry name" value="MutS, connector domain"/>
    <property type="match status" value="1"/>
</dbReference>
<keyword evidence="2 6" id="KW-0547">Nucleotide-binding</keyword>
<organism evidence="9 10">
    <name type="scientific">Fistulifera solaris</name>
    <name type="common">Oleaginous diatom</name>
    <dbReference type="NCBI Taxonomy" id="1519565"/>
    <lineage>
        <taxon>Eukaryota</taxon>
        <taxon>Sar</taxon>
        <taxon>Stramenopiles</taxon>
        <taxon>Ochrophyta</taxon>
        <taxon>Bacillariophyta</taxon>
        <taxon>Bacillariophyceae</taxon>
        <taxon>Bacillariophycidae</taxon>
        <taxon>Naviculales</taxon>
        <taxon>Naviculaceae</taxon>
        <taxon>Fistulifera</taxon>
    </lineage>
</organism>
<feature type="region of interest" description="Disordered" evidence="7">
    <location>
        <begin position="93"/>
        <end position="173"/>
    </location>
</feature>
<dbReference type="SUPFAM" id="SSF55271">
    <property type="entry name" value="DNA repair protein MutS, domain I"/>
    <property type="match status" value="1"/>
</dbReference>
<evidence type="ECO:0000259" key="8">
    <source>
        <dbReference type="PROSITE" id="PS00486"/>
    </source>
</evidence>
<evidence type="ECO:0000256" key="5">
    <source>
        <dbReference type="ARBA" id="ARBA00023125"/>
    </source>
</evidence>
<dbReference type="InterPro" id="IPR036187">
    <property type="entry name" value="DNA_mismatch_repair_MutS_sf"/>
</dbReference>
<comment type="caution">
    <text evidence="9">The sequence shown here is derived from an EMBL/GenBank/DDBJ whole genome shotgun (WGS) entry which is preliminary data.</text>
</comment>
<keyword evidence="3 6" id="KW-0227">DNA damage</keyword>
<keyword evidence="10" id="KW-1185">Reference proteome</keyword>
<proteinExistence type="inferred from homology"/>
<keyword evidence="4 6" id="KW-0067">ATP-binding</keyword>
<dbReference type="InterPro" id="IPR027417">
    <property type="entry name" value="P-loop_NTPase"/>
</dbReference>
<dbReference type="Pfam" id="PF00488">
    <property type="entry name" value="MutS_V"/>
    <property type="match status" value="1"/>
</dbReference>
<dbReference type="PROSITE" id="PS00486">
    <property type="entry name" value="DNA_MISMATCH_REPAIR_2"/>
    <property type="match status" value="1"/>
</dbReference>
<dbReference type="InterPro" id="IPR045076">
    <property type="entry name" value="MutS"/>
</dbReference>
<dbReference type="InterPro" id="IPR000432">
    <property type="entry name" value="DNA_mismatch_repair_MutS_C"/>
</dbReference>
<dbReference type="GO" id="GO:0030983">
    <property type="term" value="F:mismatched DNA binding"/>
    <property type="evidence" value="ECO:0007669"/>
    <property type="project" value="UniProtKB-UniRule"/>
</dbReference>
<dbReference type="InterPro" id="IPR036678">
    <property type="entry name" value="MutS_con_dom_sf"/>
</dbReference>
<dbReference type="InterPro" id="IPR017261">
    <property type="entry name" value="DNA_mismatch_repair_MutS/MSH"/>
</dbReference>
<keyword evidence="6" id="KW-0234">DNA repair</keyword>
<dbReference type="Gene3D" id="3.40.50.300">
    <property type="entry name" value="P-loop containing nucleotide triphosphate hydrolases"/>
    <property type="match status" value="1"/>
</dbReference>
<feature type="compositionally biased region" description="Pro residues" evidence="7">
    <location>
        <begin position="18"/>
        <end position="30"/>
    </location>
</feature>
<dbReference type="Proteomes" id="UP000198406">
    <property type="component" value="Unassembled WGS sequence"/>
</dbReference>
<feature type="region of interest" description="Disordered" evidence="7">
    <location>
        <begin position="1"/>
        <end position="35"/>
    </location>
</feature>
<dbReference type="PANTHER" id="PTHR11361">
    <property type="entry name" value="DNA MISMATCH REPAIR PROTEIN MUTS FAMILY MEMBER"/>
    <property type="match status" value="1"/>
</dbReference>
<dbReference type="Gene3D" id="3.40.1170.10">
    <property type="entry name" value="DNA repair protein MutS, domain I"/>
    <property type="match status" value="1"/>
</dbReference>
<dbReference type="InterPro" id="IPR016151">
    <property type="entry name" value="DNA_mismatch_repair_MutS_N"/>
</dbReference>
<dbReference type="PIRSF" id="PIRSF037677">
    <property type="entry name" value="DNA_mis_repair_Msh6"/>
    <property type="match status" value="1"/>
</dbReference>
<dbReference type="GO" id="GO:0006298">
    <property type="term" value="P:mismatch repair"/>
    <property type="evidence" value="ECO:0007669"/>
    <property type="project" value="InterPro"/>
</dbReference>
<comment type="function">
    <text evidence="6">Component of the post-replicative DNA mismatch repair system (MMR).</text>
</comment>
<dbReference type="Gene3D" id="2.30.30.140">
    <property type="match status" value="1"/>
</dbReference>
<feature type="compositionally biased region" description="Polar residues" evidence="7">
    <location>
        <begin position="1"/>
        <end position="13"/>
    </location>
</feature>
<dbReference type="PANTHER" id="PTHR11361:SF148">
    <property type="entry name" value="DNA MISMATCH REPAIR PROTEIN MSH6"/>
    <property type="match status" value="1"/>
</dbReference>
<accession>A0A1Z5JQA5</accession>
<sequence length="1340" mass="147961">MSSKPLKQGTLFSFFNKPQPPAAPAVPAVPKPKEAPVATKAVKIGDRIEVYWKDDQEYYAATVTQQRQASFFLEYDDGQTEWLDLAQEQFRVFPPSKQRRSIRDDDEEAEFDGTLEEESDDGSVYEDKEDPKDDLSEEDKWLVSDEEEEERPKKKLKVTKHKATPELKTPSARKTTALSQFGHTPKSVITPSSQFSPPVVPTPLAATTTTTANKTAATSTTNENNKVTPFVKDAVNPAGSHVHNHLPFLQNPRDLQKRSTDDPQYDPRTLLVVERDWVKVMGKEMTDAVKQWWDLKSQYFDTVLLFKTGKFYEMFHMDADVGVQVLGLLYMKGIVAHAGFPEISYGTMADKLVRAGYKVARVEQTETPEQLKVRKSQHKKTNGPSPKVVNREVCSVMTLGTRTFCYLDDGKDVLDEGGAVGPLLAIREILIDHDVEGETDEVRPVCEYGITAIDAVRGVVTIGQFADDVLRSRMNTLLAALAPSEVLLQAGADGASPVLESLIKTHQSMCPHPFRVEKIRAEESFPKSTALSPEVRQAMDRGSGRFVGAVHPWDVEETVQELHRRRYFPQASKVSADRFSVSRWPHVLRAAVEGKADLAMSSFGAALFYLQRSLIDTEILTMGIVKAYVPPSSANTDAEVRETMQVLATQESHTSIEGAIANPANIPAQEEGREVANSLLAESLIDHMQLDGTTLHNLEILTNSVDYKVAGSVWSKINYTKTPHGARLLRAWLLRPLFRKADIDRRADAVQELVSGAAAVALTEASAVLSKCGDIERLLSRIHSMSGSTGLEQDDDNEGIHPSNRAVLYEVGTYTKRKVGDFSKILNGLQHAAQIPEIFQGINLESGLLQKIVRSVDQGGCFPNMCDQLDWFISNFDCDKAAKGLFEPNRGIDAAYDEACETIDRIQADLTEYKKVMCDTVLKPRSLATSSWKYVNVNPESKDKYLIELPASIAVPDDFIMKGKRGSGPKQVNKYQTAAVQELVDELEHAYEIQKERKSKGLQLIFGKFDASRNVWAAAAQATALLDALGSLARVASKAGYIRPTILECFPDDSPRINIVQGRHPCVENNTGSTGFIPNDLSLGLETEDGVSPRVLLLSGPNMGGKSTLLRQTCLITILAQIGSFVPAEKCEITPVDRIFTRLGASDRLLLGQSTFFVELAETAAALRGATRRSLVIMDELGRGTSTFDGTAIASSTVKHFVERSKCLLLFATHYHSLLEDWKNKPSVILGHMECIVGNGSSENENSGNDNSITFLYTLGSGVCPKSFGINVARLAGIPEDVLMKAKRISLDFEKELQGNDDNLRVVTAKNAPTLQAKVKDSIGRKDWEALSTIWKQLQH</sequence>
<dbReference type="GO" id="GO:0005524">
    <property type="term" value="F:ATP binding"/>
    <property type="evidence" value="ECO:0007669"/>
    <property type="project" value="UniProtKB-UniRule"/>
</dbReference>
<feature type="domain" description="DNA mismatch repair proteins mutS family" evidence="8">
    <location>
        <begin position="1174"/>
        <end position="1190"/>
    </location>
</feature>
<dbReference type="EMBL" id="BDSP01000102">
    <property type="protein sequence ID" value="GAX16139.1"/>
    <property type="molecule type" value="Genomic_DNA"/>
</dbReference>
<dbReference type="SMART" id="SM00533">
    <property type="entry name" value="MUTSd"/>
    <property type="match status" value="1"/>
</dbReference>
<dbReference type="SUPFAM" id="SSF48334">
    <property type="entry name" value="DNA repair protein MutS, domain III"/>
    <property type="match status" value="1"/>
</dbReference>
<dbReference type="GO" id="GO:0140664">
    <property type="term" value="F:ATP-dependent DNA damage sensor activity"/>
    <property type="evidence" value="ECO:0007669"/>
    <property type="project" value="InterPro"/>
</dbReference>
<evidence type="ECO:0000256" key="3">
    <source>
        <dbReference type="ARBA" id="ARBA00022763"/>
    </source>
</evidence>
<dbReference type="InterPro" id="IPR007695">
    <property type="entry name" value="DNA_mismatch_repair_MutS-lik_N"/>
</dbReference>
<evidence type="ECO:0000313" key="9">
    <source>
        <dbReference type="EMBL" id="GAX16139.1"/>
    </source>
</evidence>
<dbReference type="SMART" id="SM00534">
    <property type="entry name" value="MUTSac"/>
    <property type="match status" value="1"/>
</dbReference>
<evidence type="ECO:0000256" key="2">
    <source>
        <dbReference type="ARBA" id="ARBA00022741"/>
    </source>
</evidence>
<evidence type="ECO:0000256" key="4">
    <source>
        <dbReference type="ARBA" id="ARBA00022840"/>
    </source>
</evidence>
<evidence type="ECO:0000256" key="6">
    <source>
        <dbReference type="PIRNR" id="PIRNR037677"/>
    </source>
</evidence>
<keyword evidence="5 6" id="KW-0238">DNA-binding</keyword>
<dbReference type="OrthoDB" id="10252754at2759"/>
<feature type="compositionally biased region" description="Basic residues" evidence="7">
    <location>
        <begin position="153"/>
        <end position="162"/>
    </location>
</feature>
<reference evidence="9 10" key="1">
    <citation type="journal article" date="2015" name="Plant Cell">
        <title>Oil accumulation by the oleaginous diatom Fistulifera solaris as revealed by the genome and transcriptome.</title>
        <authorList>
            <person name="Tanaka T."/>
            <person name="Maeda Y."/>
            <person name="Veluchamy A."/>
            <person name="Tanaka M."/>
            <person name="Abida H."/>
            <person name="Marechal E."/>
            <person name="Bowler C."/>
            <person name="Muto M."/>
            <person name="Sunaga Y."/>
            <person name="Tanaka M."/>
            <person name="Yoshino T."/>
            <person name="Taniguchi T."/>
            <person name="Fukuda Y."/>
            <person name="Nemoto M."/>
            <person name="Matsumoto M."/>
            <person name="Wong P.S."/>
            <person name="Aburatani S."/>
            <person name="Fujibuchi W."/>
        </authorList>
    </citation>
    <scope>NUCLEOTIDE SEQUENCE [LARGE SCALE GENOMIC DNA]</scope>
    <source>
        <strain evidence="9 10">JPCC DA0580</strain>
    </source>
</reference>
<evidence type="ECO:0000256" key="7">
    <source>
        <dbReference type="SAM" id="MobiDB-lite"/>
    </source>
</evidence>
<feature type="compositionally biased region" description="Acidic residues" evidence="7">
    <location>
        <begin position="104"/>
        <end position="124"/>
    </location>
</feature>
<dbReference type="Pfam" id="PF01624">
    <property type="entry name" value="MutS_I"/>
    <property type="match status" value="1"/>
</dbReference>
<evidence type="ECO:0000256" key="1">
    <source>
        <dbReference type="ARBA" id="ARBA00006271"/>
    </source>
</evidence>
<comment type="similarity">
    <text evidence="1 6">Belongs to the DNA mismatch repair MutS family.</text>
</comment>
<gene>
    <name evidence="9" type="ORF">FisN_3Hh380</name>
</gene>
<evidence type="ECO:0000313" key="10">
    <source>
        <dbReference type="Proteomes" id="UP000198406"/>
    </source>
</evidence>